<feature type="compositionally biased region" description="Low complexity" evidence="1">
    <location>
        <begin position="1"/>
        <end position="40"/>
    </location>
</feature>
<feature type="region of interest" description="Disordered" evidence="1">
    <location>
        <begin position="1"/>
        <end position="67"/>
    </location>
</feature>
<evidence type="ECO:0000313" key="2">
    <source>
        <dbReference type="EnsemblPlants" id="Zm00001eb139630_P001"/>
    </source>
</evidence>
<protein>
    <submittedName>
        <fullName evidence="2">Uncharacterized protein</fullName>
    </submittedName>
</protein>
<dbReference type="Proteomes" id="UP000007305">
    <property type="component" value="Chromosome 3"/>
</dbReference>
<accession>A0A804N6V6</accession>
<reference evidence="2" key="3">
    <citation type="submission" date="2021-05" db="UniProtKB">
        <authorList>
            <consortium name="EnsemblPlants"/>
        </authorList>
    </citation>
    <scope>IDENTIFICATION</scope>
    <source>
        <strain evidence="2">cv. B73</strain>
    </source>
</reference>
<dbReference type="Gramene" id="Zm00001eb139630_T001">
    <property type="protein sequence ID" value="Zm00001eb139630_P001"/>
    <property type="gene ID" value="Zm00001eb139630"/>
</dbReference>
<sequence>MPPGRAWRPTQRTRRTWPPCRGTSSPTRSTSPLSTGSTPCRSHPLRPLAASCASRWPRRRKGWRSAS</sequence>
<dbReference type="InParanoid" id="A0A804N6V6"/>
<name>A0A804N6V6_MAIZE</name>
<dbReference type="AlphaFoldDB" id="A0A804N6V6"/>
<keyword evidence="3" id="KW-1185">Reference proteome</keyword>
<reference evidence="3" key="1">
    <citation type="submission" date="2015-12" db="EMBL/GenBank/DDBJ databases">
        <title>Update maize B73 reference genome by single molecule sequencing technologies.</title>
        <authorList>
            <consortium name="Maize Genome Sequencing Project"/>
            <person name="Ware D."/>
        </authorList>
    </citation>
    <scope>NUCLEOTIDE SEQUENCE [LARGE SCALE GENOMIC DNA]</scope>
    <source>
        <strain evidence="3">cv. B73</strain>
    </source>
</reference>
<evidence type="ECO:0000256" key="1">
    <source>
        <dbReference type="SAM" id="MobiDB-lite"/>
    </source>
</evidence>
<evidence type="ECO:0000313" key="3">
    <source>
        <dbReference type="Proteomes" id="UP000007305"/>
    </source>
</evidence>
<reference evidence="2" key="2">
    <citation type="submission" date="2019-07" db="EMBL/GenBank/DDBJ databases">
        <authorList>
            <person name="Seetharam A."/>
            <person name="Woodhouse M."/>
            <person name="Cannon E."/>
        </authorList>
    </citation>
    <scope>NUCLEOTIDE SEQUENCE [LARGE SCALE GENOMIC DNA]</scope>
    <source>
        <strain evidence="2">cv. B73</strain>
    </source>
</reference>
<feature type="compositionally biased region" description="Basic residues" evidence="1">
    <location>
        <begin position="56"/>
        <end position="67"/>
    </location>
</feature>
<organism evidence="2 3">
    <name type="scientific">Zea mays</name>
    <name type="common">Maize</name>
    <dbReference type="NCBI Taxonomy" id="4577"/>
    <lineage>
        <taxon>Eukaryota</taxon>
        <taxon>Viridiplantae</taxon>
        <taxon>Streptophyta</taxon>
        <taxon>Embryophyta</taxon>
        <taxon>Tracheophyta</taxon>
        <taxon>Spermatophyta</taxon>
        <taxon>Magnoliopsida</taxon>
        <taxon>Liliopsida</taxon>
        <taxon>Poales</taxon>
        <taxon>Poaceae</taxon>
        <taxon>PACMAD clade</taxon>
        <taxon>Panicoideae</taxon>
        <taxon>Andropogonodae</taxon>
        <taxon>Andropogoneae</taxon>
        <taxon>Tripsacinae</taxon>
        <taxon>Zea</taxon>
    </lineage>
</organism>
<proteinExistence type="predicted"/>
<dbReference type="EnsemblPlants" id="Zm00001eb139630_T001">
    <property type="protein sequence ID" value="Zm00001eb139630_P001"/>
    <property type="gene ID" value="Zm00001eb139630"/>
</dbReference>